<evidence type="ECO:0000256" key="1">
    <source>
        <dbReference type="ARBA" id="ARBA00022448"/>
    </source>
</evidence>
<protein>
    <submittedName>
        <fullName evidence="3">HlyD family secretion protein</fullName>
    </submittedName>
</protein>
<dbReference type="GO" id="GO:0015679">
    <property type="term" value="P:plasma membrane copper ion transport"/>
    <property type="evidence" value="ECO:0007669"/>
    <property type="project" value="TreeGrafter"/>
</dbReference>
<evidence type="ECO:0000256" key="2">
    <source>
        <dbReference type="SAM" id="Phobius"/>
    </source>
</evidence>
<dbReference type="PANTHER" id="PTHR30097:SF4">
    <property type="entry name" value="SLR6042 PROTEIN"/>
    <property type="match status" value="1"/>
</dbReference>
<dbReference type="RefSeq" id="WP_110680370.1">
    <property type="nucleotide sequence ID" value="NZ_QJRX01000001.1"/>
</dbReference>
<dbReference type="OrthoDB" id="3084at2"/>
<dbReference type="AlphaFoldDB" id="A0A2V4LWL9"/>
<evidence type="ECO:0000313" key="4">
    <source>
        <dbReference type="Proteomes" id="UP000248146"/>
    </source>
</evidence>
<dbReference type="PANTHER" id="PTHR30097">
    <property type="entry name" value="CATION EFFLUX SYSTEM PROTEIN CUSB"/>
    <property type="match status" value="1"/>
</dbReference>
<feature type="transmembrane region" description="Helical" evidence="2">
    <location>
        <begin position="35"/>
        <end position="60"/>
    </location>
</feature>
<dbReference type="GO" id="GO:0030313">
    <property type="term" value="C:cell envelope"/>
    <property type="evidence" value="ECO:0007669"/>
    <property type="project" value="TreeGrafter"/>
</dbReference>
<dbReference type="GO" id="GO:0060003">
    <property type="term" value="P:copper ion export"/>
    <property type="evidence" value="ECO:0007669"/>
    <property type="project" value="TreeGrafter"/>
</dbReference>
<proteinExistence type="predicted"/>
<dbReference type="InterPro" id="IPR051909">
    <property type="entry name" value="MFP_Cation_Efflux"/>
</dbReference>
<dbReference type="Proteomes" id="UP000248146">
    <property type="component" value="Unassembled WGS sequence"/>
</dbReference>
<keyword evidence="2" id="KW-0472">Membrane</keyword>
<dbReference type="EMBL" id="QJRX01000001">
    <property type="protein sequence ID" value="PYC29220.1"/>
    <property type="molecule type" value="Genomic_DNA"/>
</dbReference>
<gene>
    <name evidence="3" type="ORF">DMO17_00550</name>
</gene>
<accession>A0A2V4LWL9</accession>
<evidence type="ECO:0000313" key="3">
    <source>
        <dbReference type="EMBL" id="PYC29220.1"/>
    </source>
</evidence>
<sequence length="346" mass="38849">MKIRFSSPKEQQPTREQGLKVLYAPGKRLAFKLRWYLILLAVTSPLLWLVGRALLSVWLIEAPAQLLLPASELRAREPGQVRQILVRPGERVAAGQPLLELDNPEWRARLALLAEPAQPVAAATAQQSALLQRERDTLLRLQDSTAQRLTQLQALRAAGAATRGEEQAARDELDRRRLDLLQFDQRLAVQAPQDGALQQRELERAWLLARLQGLSLRAVEAGVVSEVLVAEGENVGPGTLLLRQQRPDAVQLWIYLDPRHAEYALPGQRLSLLLPDGSRLPAEVVRQVEDSIAVPAELQPAFSAPSRHLRLQARILGELPPRWRVDRLGLVARFPHRWGWLDAWAD</sequence>
<keyword evidence="2" id="KW-1133">Transmembrane helix</keyword>
<dbReference type="Gene3D" id="2.40.50.100">
    <property type="match status" value="1"/>
</dbReference>
<comment type="caution">
    <text evidence="3">The sequence shown here is derived from an EMBL/GenBank/DDBJ whole genome shotgun (WGS) entry which is preliminary data.</text>
</comment>
<keyword evidence="2" id="KW-0812">Transmembrane</keyword>
<keyword evidence="1" id="KW-0813">Transport</keyword>
<name>A0A2V4LWL9_AQUAC</name>
<reference evidence="3 4" key="1">
    <citation type="submission" date="2018-06" db="EMBL/GenBank/DDBJ databases">
        <title>Pseudomonas diversity within urban Lake Michigan freshwaters.</title>
        <authorList>
            <person name="Batrich M."/>
            <person name="Hatzopoulos T."/>
            <person name="Putonti C."/>
        </authorList>
    </citation>
    <scope>NUCLEOTIDE SEQUENCE [LARGE SCALE GENOMIC DNA]</scope>
    <source>
        <strain evidence="3 4">MB-090714</strain>
    </source>
</reference>
<organism evidence="3 4">
    <name type="scientific">Aquipseudomonas alcaligenes</name>
    <name type="common">Pseudomonas alcaligenes</name>
    <dbReference type="NCBI Taxonomy" id="43263"/>
    <lineage>
        <taxon>Bacteria</taxon>
        <taxon>Pseudomonadati</taxon>
        <taxon>Pseudomonadota</taxon>
        <taxon>Gammaproteobacteria</taxon>
        <taxon>Pseudomonadales</taxon>
        <taxon>Pseudomonadaceae</taxon>
        <taxon>Aquipseudomonas</taxon>
    </lineage>
</organism>